<proteinExistence type="predicted"/>
<keyword evidence="3" id="KW-1185">Reference proteome</keyword>
<dbReference type="Proteomes" id="UP000635606">
    <property type="component" value="Unassembled WGS sequence"/>
</dbReference>
<evidence type="ECO:0000313" key="3">
    <source>
        <dbReference type="Proteomes" id="UP000635606"/>
    </source>
</evidence>
<reference evidence="2" key="1">
    <citation type="submission" date="2021-01" db="EMBL/GenBank/DDBJ databases">
        <title>Whole genome shotgun sequence of Virgisporangium ochraceum NBRC 16418.</title>
        <authorList>
            <person name="Komaki H."/>
            <person name="Tamura T."/>
        </authorList>
    </citation>
    <scope>NUCLEOTIDE SEQUENCE</scope>
    <source>
        <strain evidence="2">NBRC 16418</strain>
    </source>
</reference>
<protein>
    <submittedName>
        <fullName evidence="2">Uncharacterized protein</fullName>
    </submittedName>
</protein>
<feature type="chain" id="PRO_5035301775" evidence="1">
    <location>
        <begin position="24"/>
        <end position="160"/>
    </location>
</feature>
<organism evidence="2 3">
    <name type="scientific">Virgisporangium ochraceum</name>
    <dbReference type="NCBI Taxonomy" id="65505"/>
    <lineage>
        <taxon>Bacteria</taxon>
        <taxon>Bacillati</taxon>
        <taxon>Actinomycetota</taxon>
        <taxon>Actinomycetes</taxon>
        <taxon>Micromonosporales</taxon>
        <taxon>Micromonosporaceae</taxon>
        <taxon>Virgisporangium</taxon>
    </lineage>
</organism>
<sequence length="160" mass="17372">MTLVLGLAGGAVAAVATPAPAQAGTLVCGNRYFLRAASTNTYISVDPGTGLVYADITWKGWWQQFRVCRETSWDKRHFVLKSEAASAGFGADSFLRPVANDFAVFPHTLENYDIFMWDGGNPYWGLVHASTGRYLSVSSPLSVYPGPANLGWGQALYRES</sequence>
<accession>A0A8J4EDM0</accession>
<gene>
    <name evidence="2" type="ORF">Voc01_057580</name>
</gene>
<evidence type="ECO:0000256" key="1">
    <source>
        <dbReference type="SAM" id="SignalP"/>
    </source>
</evidence>
<name>A0A8J4EDM0_9ACTN</name>
<dbReference type="AlphaFoldDB" id="A0A8J4EDM0"/>
<evidence type="ECO:0000313" key="2">
    <source>
        <dbReference type="EMBL" id="GIJ70841.1"/>
    </source>
</evidence>
<comment type="caution">
    <text evidence="2">The sequence shown here is derived from an EMBL/GenBank/DDBJ whole genome shotgun (WGS) entry which is preliminary data.</text>
</comment>
<feature type="signal peptide" evidence="1">
    <location>
        <begin position="1"/>
        <end position="23"/>
    </location>
</feature>
<dbReference type="EMBL" id="BOPH01000083">
    <property type="protein sequence ID" value="GIJ70841.1"/>
    <property type="molecule type" value="Genomic_DNA"/>
</dbReference>
<keyword evidence="1" id="KW-0732">Signal</keyword>